<dbReference type="GO" id="GO:0006086">
    <property type="term" value="P:pyruvate decarboxylation to acetyl-CoA"/>
    <property type="evidence" value="ECO:0007669"/>
    <property type="project" value="InterPro"/>
</dbReference>
<proteinExistence type="predicted"/>
<protein>
    <recommendedName>
        <fullName evidence="4">Pyruvate dehydrogenase E1 component subunit beta</fullName>
        <ecNumber evidence="4">1.2.4.1</ecNumber>
    </recommendedName>
</protein>
<dbReference type="SUPFAM" id="SSF52518">
    <property type="entry name" value="Thiamin diphosphate-binding fold (THDP-binding)"/>
    <property type="match status" value="1"/>
</dbReference>
<dbReference type="EMBL" id="SDAM02000231">
    <property type="protein sequence ID" value="KAH6825108.1"/>
    <property type="molecule type" value="Genomic_DNA"/>
</dbReference>
<sequence>MLGFFTRKAAYQGNRALLYSGLEQGLQAIASRALSSSAKEMTIRDALNSAHDEEMSADPKVFVIGEEVGEYQGPYKVSISSMVKPSNANFSVLLIHSPFTTRFQKGFWRSMVRRRCWTHPSLSALRAKEDENGVRHILLSRVILGNTEVIAAGLRNWISLVVSMPSSNINSSKYFPDGLDFQLLQRFSEDIELGNNFFPLNVYILAALKHERENGMYKTTSEYRGYCELIISPLFPQYIIGAS</sequence>
<comment type="function">
    <text evidence="4">The pyruvate dehydrogenase complex catalyzes the overall conversion of pyruvate to acetyl-CoA and CO2.</text>
</comment>
<keyword evidence="2 4" id="KW-0560">Oxidoreductase</keyword>
<reference evidence="5 6" key="1">
    <citation type="journal article" date="2021" name="Nat. Commun.">
        <title>Incipient diploidization of the medicinal plant Perilla within 10,000 years.</title>
        <authorList>
            <person name="Zhang Y."/>
            <person name="Shen Q."/>
            <person name="Leng L."/>
            <person name="Zhang D."/>
            <person name="Chen S."/>
            <person name="Shi Y."/>
            <person name="Ning Z."/>
            <person name="Chen S."/>
        </authorList>
    </citation>
    <scope>NUCLEOTIDE SEQUENCE [LARGE SCALE GENOMIC DNA]</scope>
    <source>
        <strain evidence="6">cv. PC099</strain>
    </source>
</reference>
<evidence type="ECO:0000256" key="4">
    <source>
        <dbReference type="RuleBase" id="RU364074"/>
    </source>
</evidence>
<dbReference type="InterPro" id="IPR029061">
    <property type="entry name" value="THDP-binding"/>
</dbReference>
<keyword evidence="4" id="KW-0670">Pyruvate</keyword>
<keyword evidence="6" id="KW-1185">Reference proteome</keyword>
<evidence type="ECO:0000256" key="1">
    <source>
        <dbReference type="ARBA" id="ARBA00001964"/>
    </source>
</evidence>
<comment type="catalytic activity">
    <reaction evidence="4">
        <text>N(6)-[(R)-lipoyl]-L-lysyl-[protein] + pyruvate + H(+) = N(6)-[(R)-S(8)-acetyldihydrolipoyl]-L-lysyl-[protein] + CO2</text>
        <dbReference type="Rhea" id="RHEA:19189"/>
        <dbReference type="Rhea" id="RHEA-COMP:10474"/>
        <dbReference type="Rhea" id="RHEA-COMP:10478"/>
        <dbReference type="ChEBI" id="CHEBI:15361"/>
        <dbReference type="ChEBI" id="CHEBI:15378"/>
        <dbReference type="ChEBI" id="CHEBI:16526"/>
        <dbReference type="ChEBI" id="CHEBI:83099"/>
        <dbReference type="ChEBI" id="CHEBI:83111"/>
        <dbReference type="EC" id="1.2.4.1"/>
    </reaction>
</comment>
<dbReference type="PANTHER" id="PTHR11624">
    <property type="entry name" value="DEHYDROGENASE RELATED"/>
    <property type="match status" value="1"/>
</dbReference>
<evidence type="ECO:0000256" key="2">
    <source>
        <dbReference type="ARBA" id="ARBA00023002"/>
    </source>
</evidence>
<dbReference type="InterPro" id="IPR027110">
    <property type="entry name" value="PDHB_mito-type"/>
</dbReference>
<dbReference type="EC" id="1.2.4.1" evidence="4"/>
<evidence type="ECO:0000313" key="5">
    <source>
        <dbReference type="EMBL" id="KAH6825108.1"/>
    </source>
</evidence>
<keyword evidence="3 4" id="KW-0786">Thiamine pyrophosphate</keyword>
<accession>A0AAD4J1X1</accession>
<dbReference type="Gene3D" id="3.40.50.970">
    <property type="match status" value="1"/>
</dbReference>
<comment type="cofactor">
    <cofactor evidence="1 4">
        <name>thiamine diphosphate</name>
        <dbReference type="ChEBI" id="CHEBI:58937"/>
    </cofactor>
</comment>
<gene>
    <name evidence="5" type="ORF">C2S53_018975</name>
</gene>
<dbReference type="GO" id="GO:0004739">
    <property type="term" value="F:pyruvate dehydrogenase (acetyl-transferring) activity"/>
    <property type="evidence" value="ECO:0007669"/>
    <property type="project" value="UniProtKB-UniRule"/>
</dbReference>
<organism evidence="5 6">
    <name type="scientific">Perilla frutescens var. hirtella</name>
    <name type="common">Perilla citriodora</name>
    <name type="synonym">Perilla setoyensis</name>
    <dbReference type="NCBI Taxonomy" id="608512"/>
    <lineage>
        <taxon>Eukaryota</taxon>
        <taxon>Viridiplantae</taxon>
        <taxon>Streptophyta</taxon>
        <taxon>Embryophyta</taxon>
        <taxon>Tracheophyta</taxon>
        <taxon>Spermatophyta</taxon>
        <taxon>Magnoliopsida</taxon>
        <taxon>eudicotyledons</taxon>
        <taxon>Gunneridae</taxon>
        <taxon>Pentapetalae</taxon>
        <taxon>asterids</taxon>
        <taxon>lamiids</taxon>
        <taxon>Lamiales</taxon>
        <taxon>Lamiaceae</taxon>
        <taxon>Nepetoideae</taxon>
        <taxon>Elsholtzieae</taxon>
        <taxon>Perilla</taxon>
    </lineage>
</organism>
<dbReference type="Proteomes" id="UP001190926">
    <property type="component" value="Unassembled WGS sequence"/>
</dbReference>
<evidence type="ECO:0000313" key="6">
    <source>
        <dbReference type="Proteomes" id="UP001190926"/>
    </source>
</evidence>
<comment type="caution">
    <text evidence="5">The sequence shown here is derived from an EMBL/GenBank/DDBJ whole genome shotgun (WGS) entry which is preliminary data.</text>
</comment>
<dbReference type="PANTHER" id="PTHR11624:SF112">
    <property type="entry name" value="PYRUVATE DEHYDROGENASE E1 COMPONENT SUBUNIT BETA-1, MITOCHONDRIAL"/>
    <property type="match status" value="1"/>
</dbReference>
<evidence type="ECO:0000256" key="3">
    <source>
        <dbReference type="ARBA" id="ARBA00023052"/>
    </source>
</evidence>
<dbReference type="AlphaFoldDB" id="A0AAD4J1X1"/>
<name>A0AAD4J1X1_PERFH</name>